<accession>A0A8H3EWZ9</accession>
<sequence>MAQVLVLVVESKKLLPRLRFAFAESRILSIPRQLCLKIQRTMISSSSEDEPRTLKDKPVIIDEELAIQNPITTHTGSPEKALWKDNGLWVAVAALLLLLSVLILQILGLAKAVHGSKDPEPLVSWCSPIFAPFGIAVLDGNCNLYPIAQTFKKGAGCIMIPGSQQMSWLKATVAGTALSLILEVLDIAILVLVHSKTRWRGVKMRRPWFTMFTGVAVLGLILVFGIIYGSTLPPGISQRVWIVTYADSPLIYSGELGTAGLRGAIIGWNDGVFSEWKATYFGSWGS</sequence>
<dbReference type="Proteomes" id="UP000664521">
    <property type="component" value="Unassembled WGS sequence"/>
</dbReference>
<proteinExistence type="predicted"/>
<name>A0A8H3EWZ9_9LECA</name>
<keyword evidence="1" id="KW-1133">Transmembrane helix</keyword>
<dbReference type="EMBL" id="CAJPDS010000010">
    <property type="protein sequence ID" value="CAF9911807.1"/>
    <property type="molecule type" value="Genomic_DNA"/>
</dbReference>
<dbReference type="OrthoDB" id="5351891at2759"/>
<reference evidence="2" key="1">
    <citation type="submission" date="2021-03" db="EMBL/GenBank/DDBJ databases">
        <authorList>
            <person name="Tagirdzhanova G."/>
        </authorList>
    </citation>
    <scope>NUCLEOTIDE SEQUENCE</scope>
</reference>
<feature type="transmembrane region" description="Helical" evidence="1">
    <location>
        <begin position="207"/>
        <end position="229"/>
    </location>
</feature>
<keyword evidence="1" id="KW-0812">Transmembrane</keyword>
<organism evidence="2 3">
    <name type="scientific">Heterodermia speciosa</name>
    <dbReference type="NCBI Taxonomy" id="116794"/>
    <lineage>
        <taxon>Eukaryota</taxon>
        <taxon>Fungi</taxon>
        <taxon>Dikarya</taxon>
        <taxon>Ascomycota</taxon>
        <taxon>Pezizomycotina</taxon>
        <taxon>Lecanoromycetes</taxon>
        <taxon>OSLEUM clade</taxon>
        <taxon>Lecanoromycetidae</taxon>
        <taxon>Caliciales</taxon>
        <taxon>Physciaceae</taxon>
        <taxon>Heterodermia</taxon>
    </lineage>
</organism>
<feature type="transmembrane region" description="Helical" evidence="1">
    <location>
        <begin position="88"/>
        <end position="110"/>
    </location>
</feature>
<evidence type="ECO:0000313" key="2">
    <source>
        <dbReference type="EMBL" id="CAF9911807.1"/>
    </source>
</evidence>
<feature type="transmembrane region" description="Helical" evidence="1">
    <location>
        <begin position="173"/>
        <end position="195"/>
    </location>
</feature>
<keyword evidence="3" id="KW-1185">Reference proteome</keyword>
<evidence type="ECO:0000313" key="3">
    <source>
        <dbReference type="Proteomes" id="UP000664521"/>
    </source>
</evidence>
<gene>
    <name evidence="2" type="ORF">HETSPECPRED_000451</name>
</gene>
<protein>
    <submittedName>
        <fullName evidence="2">Uncharacterized protein</fullName>
    </submittedName>
</protein>
<keyword evidence="1" id="KW-0472">Membrane</keyword>
<evidence type="ECO:0000256" key="1">
    <source>
        <dbReference type="SAM" id="Phobius"/>
    </source>
</evidence>
<dbReference type="AlphaFoldDB" id="A0A8H3EWZ9"/>
<comment type="caution">
    <text evidence="2">The sequence shown here is derived from an EMBL/GenBank/DDBJ whole genome shotgun (WGS) entry which is preliminary data.</text>
</comment>